<evidence type="ECO:0000313" key="4">
    <source>
        <dbReference type="Proteomes" id="UP000004959"/>
    </source>
</evidence>
<dbReference type="FunFam" id="3.90.1010.10:FF:000002">
    <property type="entry name" value="Iron-sulfur cluster assembly scaffold protein NifU"/>
    <property type="match status" value="1"/>
</dbReference>
<dbReference type="Pfam" id="PF01592">
    <property type="entry name" value="NifU_N"/>
    <property type="match status" value="1"/>
</dbReference>
<evidence type="ECO:0000256" key="1">
    <source>
        <dbReference type="ARBA" id="ARBA00006420"/>
    </source>
</evidence>
<dbReference type="GO" id="GO:0051536">
    <property type="term" value="F:iron-sulfur cluster binding"/>
    <property type="evidence" value="ECO:0007669"/>
    <property type="project" value="InterPro"/>
</dbReference>
<dbReference type="RefSeq" id="WP_007745305.1">
    <property type="nucleotide sequence ID" value="NZ_CM001398.1"/>
</dbReference>
<comment type="similarity">
    <text evidence="1">Belongs to the NifU family.</text>
</comment>
<organism evidence="3 4">
    <name type="scientific">Oenococcus kitaharae DSM 17330</name>
    <dbReference type="NCBI Taxonomy" id="1045004"/>
    <lineage>
        <taxon>Bacteria</taxon>
        <taxon>Bacillati</taxon>
        <taxon>Bacillota</taxon>
        <taxon>Bacilli</taxon>
        <taxon>Lactobacillales</taxon>
        <taxon>Lactobacillaceae</taxon>
        <taxon>Oenococcus</taxon>
    </lineage>
</organism>
<accession>G9WF68</accession>
<dbReference type="Proteomes" id="UP000004959">
    <property type="component" value="Chromosome"/>
</dbReference>
<name>G9WF68_9LACO</name>
<dbReference type="OrthoDB" id="9804157at2"/>
<dbReference type="GO" id="GO:0005506">
    <property type="term" value="F:iron ion binding"/>
    <property type="evidence" value="ECO:0007669"/>
    <property type="project" value="InterPro"/>
</dbReference>
<dbReference type="NCBIfam" id="TIGR01994">
    <property type="entry name" value="SUF_scaf_2"/>
    <property type="match status" value="1"/>
</dbReference>
<dbReference type="PATRIC" id="fig|1045004.4.peg.677"/>
<reference evidence="3 4" key="1">
    <citation type="journal article" date="2012" name="PLoS ONE">
        <title>Functional divergence in the genus oenococcus as predicted by genome sequencing of the newly-described species, Oenococcus kitaharae.</title>
        <authorList>
            <person name="Borneman A.R."/>
            <person name="McCarthy J.M."/>
            <person name="Chambers P.J."/>
            <person name="Bartowsky E.J."/>
        </authorList>
    </citation>
    <scope>NUCLEOTIDE SEQUENCE [LARGE SCALE GENOMIC DNA]</scope>
    <source>
        <strain evidence="4">DSM17330</strain>
    </source>
</reference>
<dbReference type="AlphaFoldDB" id="G9WF68"/>
<evidence type="ECO:0000259" key="2">
    <source>
        <dbReference type="Pfam" id="PF01592"/>
    </source>
</evidence>
<dbReference type="EMBL" id="AFVZ01000001">
    <property type="protein sequence ID" value="EHN58788.1"/>
    <property type="molecule type" value="Genomic_DNA"/>
</dbReference>
<dbReference type="Gene3D" id="3.90.1010.10">
    <property type="match status" value="1"/>
</dbReference>
<proteinExistence type="inferred from homology"/>
<dbReference type="HOGENOM" id="CLU_079283_4_0_9"/>
<protein>
    <submittedName>
        <fullName evidence="3">SufE2-like iron-sulfur cluster assembly scaffold protein</fullName>
    </submittedName>
</protein>
<dbReference type="GO" id="GO:0016226">
    <property type="term" value="P:iron-sulfur cluster assembly"/>
    <property type="evidence" value="ECO:0007669"/>
    <property type="project" value="InterPro"/>
</dbReference>
<dbReference type="SUPFAM" id="SSF82649">
    <property type="entry name" value="SufE/NifU"/>
    <property type="match status" value="1"/>
</dbReference>
<gene>
    <name evidence="3" type="ORF">OKIT_0677</name>
</gene>
<dbReference type="eggNOG" id="COG0822">
    <property type="taxonomic scope" value="Bacteria"/>
</dbReference>
<sequence length="151" mass="16656">MQLDKLNLLYRQLILENAAHPQHYGHLANSSYHLMLRNPTCGDTINVEMVFQAEKVAEIAFTGQGCTISQASASMMTSVLLGQNLVDAKKLIASFSRLIMGEPISDQENQALGDAAVLASVAEFPTRIRCATLAWHAADNLLDQYLEKKHE</sequence>
<keyword evidence="4" id="KW-1185">Reference proteome</keyword>
<dbReference type="STRING" id="336988.NT96_08945"/>
<dbReference type="InterPro" id="IPR002871">
    <property type="entry name" value="NIF_FeS_clus_asmbl_NifU_N"/>
</dbReference>
<dbReference type="PANTHER" id="PTHR10093">
    <property type="entry name" value="IRON-SULFUR CLUSTER ASSEMBLY ENZYME NIFU HOMOLOG"/>
    <property type="match status" value="1"/>
</dbReference>
<comment type="caution">
    <text evidence="3">The sequence shown here is derived from an EMBL/GenBank/DDBJ whole genome shotgun (WGS) entry which is preliminary data.</text>
</comment>
<evidence type="ECO:0000313" key="3">
    <source>
        <dbReference type="EMBL" id="EHN58788.1"/>
    </source>
</evidence>
<feature type="domain" description="NIF system FeS cluster assembly NifU N-terminal" evidence="2">
    <location>
        <begin position="10"/>
        <end position="130"/>
    </location>
</feature>
<dbReference type="CDD" id="cd06664">
    <property type="entry name" value="IscU_like"/>
    <property type="match status" value="1"/>
</dbReference>